<evidence type="ECO:0000256" key="2">
    <source>
        <dbReference type="SAM" id="SignalP"/>
    </source>
</evidence>
<sequence length="356" mass="38179">MSKPALIALVLALGAAPALAAPPFKAPRNMYAQPDLSGNWSNASLTPETRPPALGTRATYTEEEVRKLESQAVSEVERGNQSIDPEQGAPKVGGEIPAGVRPEFAAAGGAVGGYDRGWLEPGSTVMRVRGEPRTSFLTTPDGQAPKRKAGAPAPAGFNAAMFQRSADNPETRALGERCILSFGRNAGPPMFPNGFYNNNYKIVQGPETVAILVEMVHDVRMIRLNGTHRTDGIRPMMGDSIGRWDGDTLVVETVNIPARQAYRGSWEKLKVTERFTRVAKDRVHYAFQVEDPTLWDAPWGGEYEFSALNGEIYEYACHEGNYALPGILAGARAEEAEAAAKAAEAAKASAKPAKGG</sequence>
<protein>
    <submittedName>
        <fullName evidence="3">Uncharacterized protein</fullName>
    </submittedName>
</protein>
<dbReference type="AlphaFoldDB" id="A0A2Z3HZ62"/>
<dbReference type="KEGG" id="phb:HYN04_03230"/>
<evidence type="ECO:0000313" key="3">
    <source>
        <dbReference type="EMBL" id="AWM76858.1"/>
    </source>
</evidence>
<feature type="region of interest" description="Disordered" evidence="1">
    <location>
        <begin position="125"/>
        <end position="154"/>
    </location>
</feature>
<gene>
    <name evidence="3" type="ORF">HYN04_03230</name>
</gene>
<keyword evidence="2" id="KW-0732">Signal</keyword>
<feature type="signal peptide" evidence="2">
    <location>
        <begin position="1"/>
        <end position="20"/>
    </location>
</feature>
<evidence type="ECO:0000256" key="1">
    <source>
        <dbReference type="SAM" id="MobiDB-lite"/>
    </source>
</evidence>
<dbReference type="OrthoDB" id="7054794at2"/>
<organism evidence="3 4">
    <name type="scientific">Phenylobacterium parvum</name>
    <dbReference type="NCBI Taxonomy" id="2201350"/>
    <lineage>
        <taxon>Bacteria</taxon>
        <taxon>Pseudomonadati</taxon>
        <taxon>Pseudomonadota</taxon>
        <taxon>Alphaproteobacteria</taxon>
        <taxon>Caulobacterales</taxon>
        <taxon>Caulobacteraceae</taxon>
        <taxon>Phenylobacterium</taxon>
    </lineage>
</organism>
<dbReference type="RefSeq" id="WP_110449427.1">
    <property type="nucleotide sequence ID" value="NZ_CP029479.1"/>
</dbReference>
<proteinExistence type="predicted"/>
<dbReference type="Proteomes" id="UP000247763">
    <property type="component" value="Chromosome"/>
</dbReference>
<name>A0A2Z3HZ62_9CAUL</name>
<evidence type="ECO:0000313" key="4">
    <source>
        <dbReference type="Proteomes" id="UP000247763"/>
    </source>
</evidence>
<feature type="chain" id="PRO_5016274224" evidence="2">
    <location>
        <begin position="21"/>
        <end position="356"/>
    </location>
</feature>
<accession>A0A2Z3HZ62</accession>
<keyword evidence="4" id="KW-1185">Reference proteome</keyword>
<dbReference type="EMBL" id="CP029479">
    <property type="protein sequence ID" value="AWM76858.1"/>
    <property type="molecule type" value="Genomic_DNA"/>
</dbReference>
<reference evidence="4" key="1">
    <citation type="submission" date="2018-05" db="EMBL/GenBank/DDBJ databases">
        <title>Genome sequencing of Phenylobacterium sp. HYN0004.</title>
        <authorList>
            <person name="Yi H."/>
            <person name="Baek C."/>
        </authorList>
    </citation>
    <scope>NUCLEOTIDE SEQUENCE [LARGE SCALE GENOMIC DNA]</scope>
    <source>
        <strain evidence="4">HYN0004</strain>
    </source>
</reference>
<feature type="region of interest" description="Disordered" evidence="1">
    <location>
        <begin position="71"/>
        <end position="92"/>
    </location>
</feature>